<evidence type="ECO:0000259" key="1">
    <source>
        <dbReference type="PROSITE" id="PS51332"/>
    </source>
</evidence>
<dbReference type="CDD" id="cd02065">
    <property type="entry name" value="B12-binding_like"/>
    <property type="match status" value="1"/>
</dbReference>
<proteinExistence type="predicted"/>
<dbReference type="GO" id="GO:0031419">
    <property type="term" value="F:cobalamin binding"/>
    <property type="evidence" value="ECO:0007669"/>
    <property type="project" value="InterPro"/>
</dbReference>
<organism evidence="2 3">
    <name type="scientific">Desulfosarcina alkanivorans</name>
    <dbReference type="NCBI Taxonomy" id="571177"/>
    <lineage>
        <taxon>Bacteria</taxon>
        <taxon>Pseudomonadati</taxon>
        <taxon>Thermodesulfobacteriota</taxon>
        <taxon>Desulfobacteria</taxon>
        <taxon>Desulfobacterales</taxon>
        <taxon>Desulfosarcinaceae</taxon>
        <taxon>Desulfosarcina</taxon>
    </lineage>
</organism>
<evidence type="ECO:0000313" key="3">
    <source>
        <dbReference type="Proteomes" id="UP000427906"/>
    </source>
</evidence>
<gene>
    <name evidence="2" type="ORF">DSCA_38800</name>
</gene>
<dbReference type="Proteomes" id="UP000427906">
    <property type="component" value="Chromosome"/>
</dbReference>
<keyword evidence="3" id="KW-1185">Reference proteome</keyword>
<protein>
    <recommendedName>
        <fullName evidence="1">B12-binding domain-containing protein</fullName>
    </recommendedName>
</protein>
<dbReference type="KEGG" id="dalk:DSCA_38800"/>
<feature type="domain" description="B12-binding" evidence="1">
    <location>
        <begin position="48"/>
        <end position="167"/>
    </location>
</feature>
<sequence>MQLFREAVSSLSEQWLATSLPSRQGLDRAAMGLERLRERLKLSGIWEDAPSMVTATLDDGLGQGLAVIERYAAVIGIRLFSLGLMRSPEAVVDACRLHQPDYLGMTILQFDTEDDLAAIARALPQKTRIVAGGPVFGADPDFARRTGTHYAARNVAHFLDFMLDRAC</sequence>
<name>A0A5K7YNT4_9BACT</name>
<dbReference type="EMBL" id="AP021874">
    <property type="protein sequence ID" value="BBO69950.1"/>
    <property type="molecule type" value="Genomic_DNA"/>
</dbReference>
<dbReference type="InterPro" id="IPR006158">
    <property type="entry name" value="Cobalamin-bd"/>
</dbReference>
<dbReference type="GO" id="GO:0046872">
    <property type="term" value="F:metal ion binding"/>
    <property type="evidence" value="ECO:0007669"/>
    <property type="project" value="InterPro"/>
</dbReference>
<dbReference type="SUPFAM" id="SSF52242">
    <property type="entry name" value="Cobalamin (vitamin B12)-binding domain"/>
    <property type="match status" value="1"/>
</dbReference>
<reference evidence="2 3" key="1">
    <citation type="submission" date="2019-11" db="EMBL/GenBank/DDBJ databases">
        <title>Comparative genomics of hydrocarbon-degrading Desulfosarcina strains.</title>
        <authorList>
            <person name="Watanabe M."/>
            <person name="Kojima H."/>
            <person name="Fukui M."/>
        </authorList>
    </citation>
    <scope>NUCLEOTIDE SEQUENCE [LARGE SCALE GENOMIC DNA]</scope>
    <source>
        <strain evidence="2 3">PL12</strain>
    </source>
</reference>
<accession>A0A5K7YNT4</accession>
<dbReference type="InterPro" id="IPR036724">
    <property type="entry name" value="Cobalamin-bd_sf"/>
</dbReference>
<evidence type="ECO:0000313" key="2">
    <source>
        <dbReference type="EMBL" id="BBO69950.1"/>
    </source>
</evidence>
<dbReference type="AlphaFoldDB" id="A0A5K7YNT4"/>
<dbReference type="PROSITE" id="PS51332">
    <property type="entry name" value="B12_BINDING"/>
    <property type="match status" value="1"/>
</dbReference>
<dbReference type="Gene3D" id="3.40.50.280">
    <property type="entry name" value="Cobalamin-binding domain"/>
    <property type="match status" value="1"/>
</dbReference>